<dbReference type="EMBL" id="CP110820">
    <property type="protein sequence ID" value="WPX96202.1"/>
    <property type="molecule type" value="Genomic_DNA"/>
</dbReference>
<sequence length="201" mass="23745">MKVTRLFMNEIGIKNNHFHPTIYLVEKYKKVTQENIIISSSYLEFMYFALRDILKDKSYNQTVGYEIALSSHCPRQYTKSDLVISFDYINQNSEFDTFIDKTFYGYHKCPEVENINPKIFTIFDRYIKNYEIMMRQLVCSEEGQSIFATHNKVPEFINLVCEIFSLSDYNQESFFSEESLILAYETCLNISVLADNTICNF</sequence>
<reference evidence="1 2" key="1">
    <citation type="submission" date="2022-11" db="EMBL/GenBank/DDBJ databases">
        <title>Host association and intracellularity evolved multiple times independently in the Rickettsiales.</title>
        <authorList>
            <person name="Castelli M."/>
            <person name="Nardi T."/>
            <person name="Gammuto L."/>
            <person name="Bellinzona G."/>
            <person name="Sabaneyeva E."/>
            <person name="Potekhin A."/>
            <person name="Serra V."/>
            <person name="Petroni G."/>
            <person name="Sassera D."/>
        </authorList>
    </citation>
    <scope>NUCLEOTIDE SEQUENCE [LARGE SCALE GENOMIC DNA]</scope>
    <source>
        <strain evidence="1 2">NDG2</strain>
    </source>
</reference>
<keyword evidence="2" id="KW-1185">Reference proteome</keyword>
<dbReference type="Proteomes" id="UP001327219">
    <property type="component" value="Chromosome"/>
</dbReference>
<organism evidence="1 2">
    <name type="scientific">Candidatus Bandiella euplotis</name>
    <dbReference type="NCBI Taxonomy" id="1664265"/>
    <lineage>
        <taxon>Bacteria</taxon>
        <taxon>Pseudomonadati</taxon>
        <taxon>Pseudomonadota</taxon>
        <taxon>Alphaproteobacteria</taxon>
        <taxon>Rickettsiales</taxon>
        <taxon>Candidatus Midichloriaceae</taxon>
        <taxon>Candidatus Bandiella</taxon>
    </lineage>
</organism>
<accession>A0ABZ0UKK6</accession>
<protein>
    <submittedName>
        <fullName evidence="1">Uncharacterized protein</fullName>
    </submittedName>
</protein>
<evidence type="ECO:0000313" key="1">
    <source>
        <dbReference type="EMBL" id="WPX96202.1"/>
    </source>
</evidence>
<proteinExistence type="predicted"/>
<gene>
    <name evidence="1" type="ORF">Bandiella_00311</name>
</gene>
<evidence type="ECO:0000313" key="2">
    <source>
        <dbReference type="Proteomes" id="UP001327219"/>
    </source>
</evidence>
<name>A0ABZ0UKK6_9RICK</name>
<dbReference type="RefSeq" id="WP_323733085.1">
    <property type="nucleotide sequence ID" value="NZ_CP110820.1"/>
</dbReference>